<evidence type="ECO:0000313" key="9">
    <source>
        <dbReference type="RefSeq" id="XP_022928655.1"/>
    </source>
</evidence>
<dbReference type="EC" id="2.3.2.27" evidence="2"/>
<evidence type="ECO:0000256" key="4">
    <source>
        <dbReference type="ARBA" id="ARBA00022771"/>
    </source>
</evidence>
<dbReference type="GeneID" id="111435504"/>
<keyword evidence="4 6" id="KW-0863">Zinc-finger</keyword>
<dbReference type="PROSITE" id="PS50089">
    <property type="entry name" value="ZF_RING_2"/>
    <property type="match status" value="1"/>
</dbReference>
<evidence type="ECO:0000256" key="1">
    <source>
        <dbReference type="ARBA" id="ARBA00000900"/>
    </source>
</evidence>
<dbReference type="Gene3D" id="3.30.40.10">
    <property type="entry name" value="Zinc/RING finger domain, C3HC4 (zinc finger)"/>
    <property type="match status" value="1"/>
</dbReference>
<dbReference type="SMART" id="SM00184">
    <property type="entry name" value="RING"/>
    <property type="match status" value="1"/>
</dbReference>
<evidence type="ECO:0000256" key="3">
    <source>
        <dbReference type="ARBA" id="ARBA00022723"/>
    </source>
</evidence>
<sequence>MEAAWKWKKFSINTTAMEAVWKWKKFIFQIGNPTVNSKYFPKLNPSSSLIKSIPNSVPHRHPPSAMSDPNTLSLQYCIHTHPRNTTGVATDAQPMQYAELRLAYSNQFVSRSSNQLLQQTPQTLISDALLPLFLRDLQHPPFLSHFLVLQFLSTFNISTASSHAIFDDIATFALELAAGDLDRNFHIIVYLDLVQTIWVDLDLDLDLEMPPKQEPAPASVMERLMREEFDGFRPEEARDCSVCCDELGGETEVRRLPCGHVFHKSCILKWLQLTNSCPLCRAKLEQ</sequence>
<dbReference type="PANTHER" id="PTHR15710:SF196">
    <property type="entry name" value="F6A14.12 PROTEIN-RELATED"/>
    <property type="match status" value="1"/>
</dbReference>
<reference evidence="9" key="1">
    <citation type="submission" date="2025-08" db="UniProtKB">
        <authorList>
            <consortium name="RefSeq"/>
        </authorList>
    </citation>
    <scope>IDENTIFICATION</scope>
    <source>
        <tissue evidence="9">Young leaves</tissue>
    </source>
</reference>
<accession>A0A6J1ES83</accession>
<dbReference type="GO" id="GO:0005737">
    <property type="term" value="C:cytoplasm"/>
    <property type="evidence" value="ECO:0007669"/>
    <property type="project" value="TreeGrafter"/>
</dbReference>
<dbReference type="InterPro" id="IPR001841">
    <property type="entry name" value="Znf_RING"/>
</dbReference>
<feature type="domain" description="RING-type" evidence="7">
    <location>
        <begin position="240"/>
        <end position="281"/>
    </location>
</feature>
<dbReference type="SUPFAM" id="SSF57850">
    <property type="entry name" value="RING/U-box"/>
    <property type="match status" value="1"/>
</dbReference>
<proteinExistence type="predicted"/>
<dbReference type="GO" id="GO:0008270">
    <property type="term" value="F:zinc ion binding"/>
    <property type="evidence" value="ECO:0007669"/>
    <property type="project" value="UniProtKB-KW"/>
</dbReference>
<keyword evidence="8" id="KW-1185">Reference proteome</keyword>
<keyword evidence="3" id="KW-0479">Metal-binding</keyword>
<evidence type="ECO:0000256" key="2">
    <source>
        <dbReference type="ARBA" id="ARBA00012483"/>
    </source>
</evidence>
<protein>
    <recommendedName>
        <fullName evidence="2">RING-type E3 ubiquitin transferase</fullName>
        <ecNumber evidence="2">2.3.2.27</ecNumber>
    </recommendedName>
</protein>
<name>A0A6J1ES83_CUCMO</name>
<dbReference type="Proteomes" id="UP000504609">
    <property type="component" value="Unplaced"/>
</dbReference>
<dbReference type="PANTHER" id="PTHR15710">
    <property type="entry name" value="E3 UBIQUITIN-PROTEIN LIGASE PRAJA"/>
    <property type="match status" value="1"/>
</dbReference>
<dbReference type="RefSeq" id="XP_022928655.1">
    <property type="nucleotide sequence ID" value="XM_023072887.1"/>
</dbReference>
<dbReference type="KEGG" id="cmos:111435504"/>
<evidence type="ECO:0000313" key="8">
    <source>
        <dbReference type="Proteomes" id="UP000504609"/>
    </source>
</evidence>
<keyword evidence="5" id="KW-0862">Zinc</keyword>
<comment type="catalytic activity">
    <reaction evidence="1">
        <text>S-ubiquitinyl-[E2 ubiquitin-conjugating enzyme]-L-cysteine + [acceptor protein]-L-lysine = [E2 ubiquitin-conjugating enzyme]-L-cysteine + N(6)-ubiquitinyl-[acceptor protein]-L-lysine.</text>
        <dbReference type="EC" id="2.3.2.27"/>
    </reaction>
</comment>
<dbReference type="GO" id="GO:0061630">
    <property type="term" value="F:ubiquitin protein ligase activity"/>
    <property type="evidence" value="ECO:0007669"/>
    <property type="project" value="UniProtKB-EC"/>
</dbReference>
<dbReference type="Pfam" id="PF13639">
    <property type="entry name" value="zf-RING_2"/>
    <property type="match status" value="1"/>
</dbReference>
<dbReference type="AlphaFoldDB" id="A0A6J1ES83"/>
<dbReference type="GO" id="GO:0016567">
    <property type="term" value="P:protein ubiquitination"/>
    <property type="evidence" value="ECO:0007669"/>
    <property type="project" value="TreeGrafter"/>
</dbReference>
<evidence type="ECO:0000256" key="5">
    <source>
        <dbReference type="ARBA" id="ARBA00022833"/>
    </source>
</evidence>
<gene>
    <name evidence="9" type="primary">LOC111435504</name>
</gene>
<organism evidence="8 9">
    <name type="scientific">Cucurbita moschata</name>
    <name type="common">Winter crookneck squash</name>
    <name type="synonym">Cucurbita pepo var. moschata</name>
    <dbReference type="NCBI Taxonomy" id="3662"/>
    <lineage>
        <taxon>Eukaryota</taxon>
        <taxon>Viridiplantae</taxon>
        <taxon>Streptophyta</taxon>
        <taxon>Embryophyta</taxon>
        <taxon>Tracheophyta</taxon>
        <taxon>Spermatophyta</taxon>
        <taxon>Magnoliopsida</taxon>
        <taxon>eudicotyledons</taxon>
        <taxon>Gunneridae</taxon>
        <taxon>Pentapetalae</taxon>
        <taxon>rosids</taxon>
        <taxon>fabids</taxon>
        <taxon>Cucurbitales</taxon>
        <taxon>Cucurbitaceae</taxon>
        <taxon>Cucurbiteae</taxon>
        <taxon>Cucurbita</taxon>
    </lineage>
</organism>
<dbReference type="InterPro" id="IPR013083">
    <property type="entry name" value="Znf_RING/FYVE/PHD"/>
</dbReference>
<evidence type="ECO:0000256" key="6">
    <source>
        <dbReference type="PROSITE-ProRule" id="PRU00175"/>
    </source>
</evidence>
<dbReference type="CDD" id="cd16454">
    <property type="entry name" value="RING-H2_PA-TM-RING"/>
    <property type="match status" value="1"/>
</dbReference>
<evidence type="ECO:0000259" key="7">
    <source>
        <dbReference type="PROSITE" id="PS50089"/>
    </source>
</evidence>